<feature type="non-terminal residue" evidence="1">
    <location>
        <position position="1"/>
    </location>
</feature>
<dbReference type="OrthoDB" id="3229882at2759"/>
<evidence type="ECO:0000313" key="1">
    <source>
        <dbReference type="EMBL" id="KDR65704.1"/>
    </source>
</evidence>
<reference evidence="2" key="1">
    <citation type="journal article" date="2014" name="Proc. Natl. Acad. Sci. U.S.A.">
        <title>Extensive sampling of basidiomycete genomes demonstrates inadequacy of the white-rot/brown-rot paradigm for wood decay fungi.</title>
        <authorList>
            <person name="Riley R."/>
            <person name="Salamov A.A."/>
            <person name="Brown D.W."/>
            <person name="Nagy L.G."/>
            <person name="Floudas D."/>
            <person name="Held B.W."/>
            <person name="Levasseur A."/>
            <person name="Lombard V."/>
            <person name="Morin E."/>
            <person name="Otillar R."/>
            <person name="Lindquist E.A."/>
            <person name="Sun H."/>
            <person name="LaButti K.M."/>
            <person name="Schmutz J."/>
            <person name="Jabbour D."/>
            <person name="Luo H."/>
            <person name="Baker S.E."/>
            <person name="Pisabarro A.G."/>
            <person name="Walton J.D."/>
            <person name="Blanchette R.A."/>
            <person name="Henrissat B."/>
            <person name="Martin F."/>
            <person name="Cullen D."/>
            <person name="Hibbett D.S."/>
            <person name="Grigoriev I.V."/>
        </authorList>
    </citation>
    <scope>NUCLEOTIDE SEQUENCE [LARGE SCALE GENOMIC DNA]</scope>
    <source>
        <strain evidence="2">CBS 339.88</strain>
    </source>
</reference>
<dbReference type="EMBL" id="KL142435">
    <property type="protein sequence ID" value="KDR65704.1"/>
    <property type="molecule type" value="Genomic_DNA"/>
</dbReference>
<dbReference type="STRING" id="685588.A0A067SD74"/>
<keyword evidence="2" id="KW-1185">Reference proteome</keyword>
<name>A0A067SD74_GALM3</name>
<dbReference type="Proteomes" id="UP000027222">
    <property type="component" value="Unassembled WGS sequence"/>
</dbReference>
<feature type="non-terminal residue" evidence="1">
    <location>
        <position position="210"/>
    </location>
</feature>
<dbReference type="AlphaFoldDB" id="A0A067SD74"/>
<accession>A0A067SD74</accession>
<sequence length="210" mass="23884">LLLWIKNSLSPQEIRDRIMDSTSDFQKQMVEYLESVHQGELLNEKPLADILASFKSKQEQTGYSDPTKTMPKPPPELCKSKNCTDCSNCKELNEWWIKFEEETNDILARSNRHDCCKNSKGECKARFPRDIVENTMVEPLTGALKLKKGESWMNTFTPALSYLIRANTDVTSLLSGTSVKAVVAYVTDYVTKPGLTTYSIFDTVHQIFSK</sequence>
<gene>
    <name evidence="1" type="ORF">GALMADRAFT_45830</name>
</gene>
<evidence type="ECO:0000313" key="2">
    <source>
        <dbReference type="Proteomes" id="UP000027222"/>
    </source>
</evidence>
<organism evidence="1 2">
    <name type="scientific">Galerina marginata (strain CBS 339.88)</name>
    <dbReference type="NCBI Taxonomy" id="685588"/>
    <lineage>
        <taxon>Eukaryota</taxon>
        <taxon>Fungi</taxon>
        <taxon>Dikarya</taxon>
        <taxon>Basidiomycota</taxon>
        <taxon>Agaricomycotina</taxon>
        <taxon>Agaricomycetes</taxon>
        <taxon>Agaricomycetidae</taxon>
        <taxon>Agaricales</taxon>
        <taxon>Agaricineae</taxon>
        <taxon>Strophariaceae</taxon>
        <taxon>Galerina</taxon>
    </lineage>
</organism>
<proteinExistence type="predicted"/>
<dbReference type="HOGENOM" id="CLU_034012_0_0_1"/>
<protein>
    <submittedName>
        <fullName evidence="1">Uncharacterized protein</fullName>
    </submittedName>
</protein>